<feature type="domain" description="Tyr recombinase" evidence="8">
    <location>
        <begin position="84"/>
        <end position="255"/>
    </location>
</feature>
<dbReference type="GO" id="GO:0003677">
    <property type="term" value="F:DNA binding"/>
    <property type="evidence" value="ECO:0007669"/>
    <property type="project" value="UniProtKB-KW"/>
</dbReference>
<dbReference type="GO" id="GO:0044826">
    <property type="term" value="P:viral genome integration into host DNA"/>
    <property type="evidence" value="ECO:0007669"/>
    <property type="project" value="UniProtKB-KW"/>
</dbReference>
<gene>
    <name evidence="9" type="ORF">UFOVP660_16</name>
</gene>
<dbReference type="GO" id="GO:0016740">
    <property type="term" value="F:transferase activity"/>
    <property type="evidence" value="ECO:0007669"/>
    <property type="project" value="UniProtKB-KW"/>
</dbReference>
<dbReference type="InterPro" id="IPR050090">
    <property type="entry name" value="Tyrosine_recombinase_XerCD"/>
</dbReference>
<evidence type="ECO:0000313" key="9">
    <source>
        <dbReference type="EMBL" id="CAB4155626.1"/>
    </source>
</evidence>
<keyword evidence="4" id="KW-0378">Hydrolase</keyword>
<dbReference type="GO" id="GO:0015074">
    <property type="term" value="P:DNA integration"/>
    <property type="evidence" value="ECO:0007669"/>
    <property type="project" value="InterPro"/>
</dbReference>
<organism evidence="9">
    <name type="scientific">uncultured Caudovirales phage</name>
    <dbReference type="NCBI Taxonomy" id="2100421"/>
    <lineage>
        <taxon>Viruses</taxon>
        <taxon>Duplodnaviria</taxon>
        <taxon>Heunggongvirae</taxon>
        <taxon>Uroviricota</taxon>
        <taxon>Caudoviricetes</taxon>
        <taxon>Peduoviridae</taxon>
        <taxon>Maltschvirus</taxon>
        <taxon>Maltschvirus maltsch</taxon>
    </lineage>
</organism>
<dbReference type="PANTHER" id="PTHR30349">
    <property type="entry name" value="PHAGE INTEGRASE-RELATED"/>
    <property type="match status" value="1"/>
</dbReference>
<dbReference type="GO" id="GO:0016787">
    <property type="term" value="F:hydrolase activity"/>
    <property type="evidence" value="ECO:0007669"/>
    <property type="project" value="UniProtKB-KW"/>
</dbReference>
<dbReference type="Gene3D" id="1.10.443.10">
    <property type="entry name" value="Intergrase catalytic core"/>
    <property type="match status" value="1"/>
</dbReference>
<evidence type="ECO:0000256" key="5">
    <source>
        <dbReference type="ARBA" id="ARBA00023125"/>
    </source>
</evidence>
<proteinExistence type="inferred from homology"/>
<protein>
    <recommendedName>
        <fullName evidence="2">Integrase</fullName>
    </recommendedName>
</protein>
<dbReference type="Pfam" id="PF00589">
    <property type="entry name" value="Phage_integrase"/>
    <property type="match status" value="1"/>
</dbReference>
<evidence type="ECO:0000256" key="3">
    <source>
        <dbReference type="ARBA" id="ARBA00022679"/>
    </source>
</evidence>
<evidence type="ECO:0000256" key="6">
    <source>
        <dbReference type="ARBA" id="ARBA00023172"/>
    </source>
</evidence>
<evidence type="ECO:0000256" key="1">
    <source>
        <dbReference type="ARBA" id="ARBA00008857"/>
    </source>
</evidence>
<dbReference type="EMBL" id="LR796627">
    <property type="protein sequence ID" value="CAB4155626.1"/>
    <property type="molecule type" value="Genomic_DNA"/>
</dbReference>
<keyword evidence="5" id="KW-0238">DNA-binding</keyword>
<evidence type="ECO:0000256" key="2">
    <source>
        <dbReference type="ARBA" id="ARBA00016082"/>
    </source>
</evidence>
<name>A0A6J5NCE7_9CAUD</name>
<dbReference type="PANTHER" id="PTHR30349:SF41">
    <property type="entry name" value="INTEGRASE_RECOMBINASE PROTEIN MJ0367-RELATED"/>
    <property type="match status" value="1"/>
</dbReference>
<sequence>MNVSTYFEEFISDKPYRYQTKINMVRCLKKLDLWDMEYESVTPNLCWNRIEAIINQNVKRCYSGYMRNIFDYNFKQIPVVMGISKTYDFPPQHIIHELIESSKYRRILYLCMYAGLRVGEACAAVPSQIKKEGNHYWINVDRAFSQDGLNLGSPKTLGKVMIPEWLALEVLAMTKDDYWIKGTPTKRVTGACQSLGRTQKARINPHMLRHWFATDMVKRNVPANVIMKQMRHKTINTTMQIYAQVNNTDFVDALPNRDTQKPS</sequence>
<dbReference type="GO" id="GO:0075713">
    <property type="term" value="P:establishment of integrated proviral latency"/>
    <property type="evidence" value="ECO:0007669"/>
    <property type="project" value="UniProtKB-KW"/>
</dbReference>
<dbReference type="InterPro" id="IPR002104">
    <property type="entry name" value="Integrase_catalytic"/>
</dbReference>
<accession>A0A6J5NCE7</accession>
<comment type="similarity">
    <text evidence="1">Belongs to the 'phage' integrase family.</text>
</comment>
<evidence type="ECO:0000256" key="4">
    <source>
        <dbReference type="ARBA" id="ARBA00022801"/>
    </source>
</evidence>
<evidence type="ECO:0000259" key="8">
    <source>
        <dbReference type="PROSITE" id="PS51898"/>
    </source>
</evidence>
<keyword evidence="3" id="KW-0808">Transferase</keyword>
<dbReference type="GO" id="GO:0006310">
    <property type="term" value="P:DNA recombination"/>
    <property type="evidence" value="ECO:0007669"/>
    <property type="project" value="UniProtKB-KW"/>
</dbReference>
<keyword evidence="6" id="KW-0233">DNA recombination</keyword>
<keyword evidence="7" id="KW-1179">Viral genome integration</keyword>
<reference evidence="9" key="1">
    <citation type="submission" date="2020-04" db="EMBL/GenBank/DDBJ databases">
        <authorList>
            <person name="Chiriac C."/>
            <person name="Salcher M."/>
            <person name="Ghai R."/>
            <person name="Kavagutti S V."/>
        </authorList>
    </citation>
    <scope>NUCLEOTIDE SEQUENCE</scope>
</reference>
<keyword evidence="7" id="KW-0229">DNA integration</keyword>
<dbReference type="InterPro" id="IPR011010">
    <property type="entry name" value="DNA_brk_join_enz"/>
</dbReference>
<dbReference type="SUPFAM" id="SSF56349">
    <property type="entry name" value="DNA breaking-rejoining enzymes"/>
    <property type="match status" value="1"/>
</dbReference>
<evidence type="ECO:0000256" key="7">
    <source>
        <dbReference type="ARBA" id="ARBA00023195"/>
    </source>
</evidence>
<keyword evidence="7" id="KW-1160">Virus entry into host cell</keyword>
<dbReference type="PROSITE" id="PS51898">
    <property type="entry name" value="TYR_RECOMBINASE"/>
    <property type="match status" value="1"/>
</dbReference>
<dbReference type="InterPro" id="IPR013762">
    <property type="entry name" value="Integrase-like_cat_sf"/>
</dbReference>